<gene>
    <name evidence="4" type="ORF">J3P46_28105</name>
</gene>
<sequence length="187" mass="21185">MIKKEAAVRGRPRKAGVEDAVLEAIVMLVRQHGLDAVTIQMVADVAGVGRQTIYRRWPRREDMLLDALVKRTAEKLQRALDMPDGQEIEAICARIFDNLNADGRFTCDLLVLIHNDAAAQLRFREQIVAPWITLVVQRLVNIGVRADLDLRLFAFMLQSALVYQMQLGGQLDAALQERCCRFIRSML</sequence>
<evidence type="ECO:0000313" key="5">
    <source>
        <dbReference type="Proteomes" id="UP000662821"/>
    </source>
</evidence>
<feature type="DNA-binding region" description="H-T-H motif" evidence="2">
    <location>
        <begin position="38"/>
        <end position="57"/>
    </location>
</feature>
<keyword evidence="1 2" id="KW-0238">DNA-binding</keyword>
<dbReference type="GO" id="GO:0003700">
    <property type="term" value="F:DNA-binding transcription factor activity"/>
    <property type="evidence" value="ECO:0007669"/>
    <property type="project" value="TreeGrafter"/>
</dbReference>
<reference evidence="4 5" key="1">
    <citation type="submission" date="2021-03" db="EMBL/GenBank/DDBJ databases">
        <title>Draft genome sequence of Janthinobacterium sp. strain PLB02 isolated from infected primmorphs (Lubomirskia baicalensis).</title>
        <authorList>
            <person name="Chernogor L.I."/>
            <person name="Belikov S.I."/>
            <person name="Petrushin I.S."/>
        </authorList>
    </citation>
    <scope>NUCLEOTIDE SEQUENCE [LARGE SCALE GENOMIC DNA]</scope>
    <source>
        <strain evidence="4 5">PLB02</strain>
    </source>
</reference>
<dbReference type="AlphaFoldDB" id="A0AAJ4MT26"/>
<name>A0AAJ4MT26_9BURK</name>
<dbReference type="SUPFAM" id="SSF46689">
    <property type="entry name" value="Homeodomain-like"/>
    <property type="match status" value="1"/>
</dbReference>
<dbReference type="PROSITE" id="PS50977">
    <property type="entry name" value="HTH_TETR_2"/>
    <property type="match status" value="1"/>
</dbReference>
<proteinExistence type="predicted"/>
<dbReference type="EMBL" id="CP071520">
    <property type="protein sequence ID" value="QSX96413.1"/>
    <property type="molecule type" value="Genomic_DNA"/>
</dbReference>
<evidence type="ECO:0000259" key="3">
    <source>
        <dbReference type="PROSITE" id="PS50977"/>
    </source>
</evidence>
<protein>
    <submittedName>
        <fullName evidence="4">TetR/AcrR family transcriptional regulator</fullName>
    </submittedName>
</protein>
<feature type="domain" description="HTH tetR-type" evidence="3">
    <location>
        <begin position="15"/>
        <end position="75"/>
    </location>
</feature>
<evidence type="ECO:0000256" key="2">
    <source>
        <dbReference type="PROSITE-ProRule" id="PRU00335"/>
    </source>
</evidence>
<dbReference type="Pfam" id="PF00440">
    <property type="entry name" value="TetR_N"/>
    <property type="match status" value="1"/>
</dbReference>
<dbReference type="GO" id="GO:0000976">
    <property type="term" value="F:transcription cis-regulatory region binding"/>
    <property type="evidence" value="ECO:0007669"/>
    <property type="project" value="TreeGrafter"/>
</dbReference>
<dbReference type="Proteomes" id="UP000662821">
    <property type="component" value="Chromosome"/>
</dbReference>
<evidence type="ECO:0000256" key="1">
    <source>
        <dbReference type="ARBA" id="ARBA00023125"/>
    </source>
</evidence>
<dbReference type="PANTHER" id="PTHR30055">
    <property type="entry name" value="HTH-TYPE TRANSCRIPTIONAL REGULATOR RUTR"/>
    <property type="match status" value="1"/>
</dbReference>
<organism evidence="4 5">
    <name type="scientific">Janthinobacterium lividum</name>
    <dbReference type="NCBI Taxonomy" id="29581"/>
    <lineage>
        <taxon>Bacteria</taxon>
        <taxon>Pseudomonadati</taxon>
        <taxon>Pseudomonadota</taxon>
        <taxon>Betaproteobacteria</taxon>
        <taxon>Burkholderiales</taxon>
        <taxon>Oxalobacteraceae</taxon>
        <taxon>Janthinobacterium</taxon>
    </lineage>
</organism>
<dbReference type="InterPro" id="IPR009057">
    <property type="entry name" value="Homeodomain-like_sf"/>
</dbReference>
<dbReference type="Gene3D" id="1.10.357.10">
    <property type="entry name" value="Tetracycline Repressor, domain 2"/>
    <property type="match status" value="1"/>
</dbReference>
<dbReference type="PANTHER" id="PTHR30055:SF148">
    <property type="entry name" value="TETR-FAMILY TRANSCRIPTIONAL REGULATOR"/>
    <property type="match status" value="1"/>
</dbReference>
<dbReference type="RefSeq" id="WP_070258737.1">
    <property type="nucleotide sequence ID" value="NZ_CBCRWJ010000012.1"/>
</dbReference>
<accession>A0AAJ4MT26</accession>
<dbReference type="InterPro" id="IPR050109">
    <property type="entry name" value="HTH-type_TetR-like_transc_reg"/>
</dbReference>
<dbReference type="InterPro" id="IPR001647">
    <property type="entry name" value="HTH_TetR"/>
</dbReference>
<evidence type="ECO:0000313" key="4">
    <source>
        <dbReference type="EMBL" id="QSX96413.1"/>
    </source>
</evidence>